<dbReference type="eggNOG" id="ENOG502RYEE">
    <property type="taxonomic scope" value="Eukaryota"/>
</dbReference>
<dbReference type="STRING" id="1156394.T0S6T8"/>
<evidence type="ECO:0000313" key="12">
    <source>
        <dbReference type="EMBL" id="EQC40903.1"/>
    </source>
</evidence>
<proteinExistence type="inferred from homology"/>
<name>T0S6T8_SAPDV</name>
<keyword evidence="5 9" id="KW-0498">Mitosis</keyword>
<accession>T0S6T8</accession>
<comment type="function">
    <text evidence="9">Acts as a component of the essential kinetochore-associated NDC80 complex, which is required for chromosome segregation and spindle checkpoint activity.</text>
</comment>
<dbReference type="EMBL" id="JH767135">
    <property type="protein sequence ID" value="EQC40903.1"/>
    <property type="molecule type" value="Genomic_DNA"/>
</dbReference>
<evidence type="ECO:0000256" key="9">
    <source>
        <dbReference type="RuleBase" id="RU367150"/>
    </source>
</evidence>
<feature type="coiled-coil region" evidence="10">
    <location>
        <begin position="41"/>
        <end position="89"/>
    </location>
</feature>
<dbReference type="OrthoDB" id="6353017at2759"/>
<evidence type="ECO:0000256" key="2">
    <source>
        <dbReference type="ARBA" id="ARBA00006379"/>
    </source>
</evidence>
<gene>
    <name evidence="12" type="ORF">SDRG_01968</name>
</gene>
<keyword evidence="8 9" id="KW-0137">Centromere</keyword>
<evidence type="ECO:0000256" key="10">
    <source>
        <dbReference type="SAM" id="Coils"/>
    </source>
</evidence>
<keyword evidence="13" id="KW-1185">Reference proteome</keyword>
<dbReference type="GO" id="GO:0051301">
    <property type="term" value="P:cell division"/>
    <property type="evidence" value="ECO:0007669"/>
    <property type="project" value="UniProtKB-UniRule"/>
</dbReference>
<protein>
    <recommendedName>
        <fullName evidence="9">Kinetochore protein SPC25</fullName>
    </recommendedName>
</protein>
<dbReference type="VEuPathDB" id="FungiDB:SDRG_01968"/>
<keyword evidence="7 9" id="KW-0131">Cell cycle</keyword>
<reference evidence="12 13" key="1">
    <citation type="submission" date="2012-04" db="EMBL/GenBank/DDBJ databases">
        <title>The Genome Sequence of Saprolegnia declina VS20.</title>
        <authorList>
            <consortium name="The Broad Institute Genome Sequencing Platform"/>
            <person name="Russ C."/>
            <person name="Nusbaum C."/>
            <person name="Tyler B."/>
            <person name="van West P."/>
            <person name="Dieguez-Uribeondo J."/>
            <person name="de Bruijn I."/>
            <person name="Tripathy S."/>
            <person name="Jiang R."/>
            <person name="Young S.K."/>
            <person name="Zeng Q."/>
            <person name="Gargeya S."/>
            <person name="Fitzgerald M."/>
            <person name="Haas B."/>
            <person name="Abouelleil A."/>
            <person name="Alvarado L."/>
            <person name="Arachchi H.M."/>
            <person name="Berlin A."/>
            <person name="Chapman S.B."/>
            <person name="Goldberg J."/>
            <person name="Griggs A."/>
            <person name="Gujja S."/>
            <person name="Hansen M."/>
            <person name="Howarth C."/>
            <person name="Imamovic A."/>
            <person name="Larimer J."/>
            <person name="McCowen C."/>
            <person name="Montmayeur A."/>
            <person name="Murphy C."/>
            <person name="Neiman D."/>
            <person name="Pearson M."/>
            <person name="Priest M."/>
            <person name="Roberts A."/>
            <person name="Saif S."/>
            <person name="Shea T."/>
            <person name="Sisk P."/>
            <person name="Sykes S."/>
            <person name="Wortman J."/>
            <person name="Nusbaum C."/>
            <person name="Birren B."/>
        </authorList>
    </citation>
    <scope>NUCLEOTIDE SEQUENCE [LARGE SCALE GENOMIC DNA]</scope>
    <source>
        <strain evidence="12 13">VS20</strain>
    </source>
</reference>
<keyword evidence="9" id="KW-0539">Nucleus</keyword>
<dbReference type="GO" id="GO:0005634">
    <property type="term" value="C:nucleus"/>
    <property type="evidence" value="ECO:0007669"/>
    <property type="project" value="UniProtKB-SubCell"/>
</dbReference>
<evidence type="ECO:0000256" key="6">
    <source>
        <dbReference type="ARBA" id="ARBA00023054"/>
    </source>
</evidence>
<keyword evidence="4 9" id="KW-0132">Cell division</keyword>
<comment type="similarity">
    <text evidence="2 9">Belongs to the SPC25 family.</text>
</comment>
<dbReference type="InterPro" id="IPR045143">
    <property type="entry name" value="Spc25"/>
</dbReference>
<dbReference type="Pfam" id="PF08234">
    <property type="entry name" value="Spindle_Spc25"/>
    <property type="match status" value="1"/>
</dbReference>
<evidence type="ECO:0000313" key="13">
    <source>
        <dbReference type="Proteomes" id="UP000030762"/>
    </source>
</evidence>
<keyword evidence="6 10" id="KW-0175">Coiled coil</keyword>
<comment type="subunit">
    <text evidence="9">Component of the NDC80 complex.</text>
</comment>
<dbReference type="PANTHER" id="PTHR14281">
    <property type="entry name" value="KINETOCHORE PROTEIN SPC25-RELATED"/>
    <property type="match status" value="1"/>
</dbReference>
<dbReference type="AlphaFoldDB" id="T0S6T8"/>
<dbReference type="InterPro" id="IPR013255">
    <property type="entry name" value="Spc25_C"/>
</dbReference>
<sequence>MNHLDLPLDQHLEGVDRALATWTETEKSRIEDAQRACVSEVAKDEQELRQLQERQASLQANAKTAEASREQQKRSIHGRENELRGLQAQVLKVEPVLAGLKSREALHRGNVAMVNEESARMTQAHQTVVDELMKGIHMYQKLGLVIDRKGESNLGFVFTQIDPQNPAREFSFALRMHERQDVFAVEHCVPDVADAPILLDQLNQTGNMSAFVRAMRQRYKSLV</sequence>
<keyword evidence="9" id="KW-0995">Kinetochore</keyword>
<organism evidence="12 13">
    <name type="scientific">Saprolegnia diclina (strain VS20)</name>
    <dbReference type="NCBI Taxonomy" id="1156394"/>
    <lineage>
        <taxon>Eukaryota</taxon>
        <taxon>Sar</taxon>
        <taxon>Stramenopiles</taxon>
        <taxon>Oomycota</taxon>
        <taxon>Saprolegniomycetes</taxon>
        <taxon>Saprolegniales</taxon>
        <taxon>Saprolegniaceae</taxon>
        <taxon>Saprolegnia</taxon>
    </lineage>
</organism>
<evidence type="ECO:0000256" key="5">
    <source>
        <dbReference type="ARBA" id="ARBA00022776"/>
    </source>
</evidence>
<dbReference type="GO" id="GO:0031262">
    <property type="term" value="C:Ndc80 complex"/>
    <property type="evidence" value="ECO:0007669"/>
    <property type="project" value="InterPro"/>
</dbReference>
<dbReference type="GO" id="GO:0007059">
    <property type="term" value="P:chromosome segregation"/>
    <property type="evidence" value="ECO:0007669"/>
    <property type="project" value="InterPro"/>
</dbReference>
<comment type="subcellular location">
    <subcellularLocation>
        <location evidence="1">Chromosome</location>
        <location evidence="1">Centromere</location>
    </subcellularLocation>
    <subcellularLocation>
        <location evidence="9">Nucleus</location>
    </subcellularLocation>
    <subcellularLocation>
        <location evidence="9">Chromosome</location>
        <location evidence="9">Centromere</location>
        <location evidence="9">Kinetochore</location>
    </subcellularLocation>
</comment>
<keyword evidence="3 9" id="KW-0158">Chromosome</keyword>
<dbReference type="PANTHER" id="PTHR14281:SF0">
    <property type="entry name" value="KINETOCHORE PROTEIN SPC25"/>
    <property type="match status" value="1"/>
</dbReference>
<feature type="domain" description="Chromosome segregation protein Spc25 C-terminal" evidence="11">
    <location>
        <begin position="151"/>
        <end position="219"/>
    </location>
</feature>
<evidence type="ECO:0000256" key="1">
    <source>
        <dbReference type="ARBA" id="ARBA00004584"/>
    </source>
</evidence>
<dbReference type="InParanoid" id="T0S6T8"/>
<dbReference type="Gene3D" id="3.30.457.50">
    <property type="entry name" value="Chromosome segregation protein Spc25"/>
    <property type="match status" value="1"/>
</dbReference>
<dbReference type="RefSeq" id="XP_008605747.1">
    <property type="nucleotide sequence ID" value="XM_008607525.1"/>
</dbReference>
<dbReference type="OMA" id="KNINEFW"/>
<evidence type="ECO:0000256" key="7">
    <source>
        <dbReference type="ARBA" id="ARBA00023306"/>
    </source>
</evidence>
<evidence type="ECO:0000256" key="8">
    <source>
        <dbReference type="ARBA" id="ARBA00023328"/>
    </source>
</evidence>
<evidence type="ECO:0000256" key="3">
    <source>
        <dbReference type="ARBA" id="ARBA00022454"/>
    </source>
</evidence>
<evidence type="ECO:0000256" key="4">
    <source>
        <dbReference type="ARBA" id="ARBA00022618"/>
    </source>
</evidence>
<dbReference type="CDD" id="cd23784">
    <property type="entry name" value="RWD_Spc25"/>
    <property type="match status" value="1"/>
</dbReference>
<dbReference type="Proteomes" id="UP000030762">
    <property type="component" value="Unassembled WGS sequence"/>
</dbReference>
<evidence type="ECO:0000259" key="11">
    <source>
        <dbReference type="Pfam" id="PF08234"/>
    </source>
</evidence>
<dbReference type="GeneID" id="19942695"/>